<dbReference type="EMBL" id="AC183434">
    <property type="protein sequence ID" value="ABD63106.1"/>
    <property type="molecule type" value="Genomic_DNA"/>
</dbReference>
<dbReference type="AlphaFoldDB" id="Q2AA82"/>
<protein>
    <submittedName>
        <fullName evidence="1">Uncharacterized protein</fullName>
    </submittedName>
</protein>
<sequence>MDLIPKSLDAQVMRPTNEVDASMTRIYRIFGKFSAINGFDKPLPTTTSSFSCEKIKQQRVSDVDLGFLANPQPSTDLTCLYRLPFESGLHADCLSPFRM</sequence>
<name>Q2AA82_ASPOF</name>
<evidence type="ECO:0000313" key="1">
    <source>
        <dbReference type="EMBL" id="ABD63106.1"/>
    </source>
</evidence>
<gene>
    <name evidence="1" type="ORF">18.t00002</name>
</gene>
<accession>Q2AA82</accession>
<proteinExistence type="predicted"/>
<organism evidence="1">
    <name type="scientific">Asparagus officinalis</name>
    <name type="common">Garden asparagus</name>
    <dbReference type="NCBI Taxonomy" id="4686"/>
    <lineage>
        <taxon>Eukaryota</taxon>
        <taxon>Viridiplantae</taxon>
        <taxon>Streptophyta</taxon>
        <taxon>Embryophyta</taxon>
        <taxon>Tracheophyta</taxon>
        <taxon>Spermatophyta</taxon>
        <taxon>Magnoliopsida</taxon>
        <taxon>Liliopsida</taxon>
        <taxon>Asparagales</taxon>
        <taxon>Asparagaceae</taxon>
        <taxon>Asparagoideae</taxon>
        <taxon>Asparagus</taxon>
    </lineage>
</organism>
<reference evidence="1" key="1">
    <citation type="submission" date="2006-03" db="EMBL/GenBank/DDBJ databases">
        <title>Comparative Sequence and Genetic Analyses of Asparagus BACs Reveal No Microsynteny with Onion or Rice.</title>
        <authorList>
            <person name="Jernej J."/>
            <person name="Telgmann A."/>
            <person name="Jung C."/>
            <person name="Cheung F."/>
            <person name="Havey M.J."/>
            <person name="Town C.D."/>
        </authorList>
    </citation>
    <scope>NUCLEOTIDE SEQUENCE</scope>
</reference>